<dbReference type="RefSeq" id="WP_128631372.1">
    <property type="nucleotide sequence ID" value="NZ_RRCN01000001.1"/>
</dbReference>
<comment type="caution">
    <text evidence="2">The sequence shown here is derived from an EMBL/GenBank/DDBJ whole genome shotgun (WGS) entry which is preliminary data.</text>
</comment>
<sequence>MKQVHITMLGPGDILAEPILNQQGIVMLGSGTILTEVHINRLKKLGIKDAFIENKEPQDNRPKAELQFAPAAEGSYAPVPVQEIREKWETRKEMRQALIRLADSELGFGRPSTPELEEQFRRMFRNTLYEITSHDGVVDGLIRLQKADPYLLEHSFHVTAYAAILGLANGYAGAEMLELCVGSLLFDIGMTELPAHTFSSSGGLTGAERAAVRLHPEAGHRIISRMEGLSPRSALCALQHHERFNGTGYPSRLKHGEIDEYAEIVAIADTYHALISRRNYRLAYTPGEAIEYLLAAGDRYFSLDLIQTYLRHISIYPLSSVVRLSSGQLGVVTSLETSLVHRPVVKIVREADGSLVSDPYEVDLMRKTDLVISSLVEGSVDETIKV</sequence>
<evidence type="ECO:0000259" key="1">
    <source>
        <dbReference type="PROSITE" id="PS51832"/>
    </source>
</evidence>
<dbReference type="PANTHER" id="PTHR43155">
    <property type="entry name" value="CYCLIC DI-GMP PHOSPHODIESTERASE PA4108-RELATED"/>
    <property type="match status" value="1"/>
</dbReference>
<gene>
    <name evidence="2" type="ORF">EHV15_11830</name>
</gene>
<dbReference type="SUPFAM" id="SSF109604">
    <property type="entry name" value="HD-domain/PDEase-like"/>
    <property type="match status" value="1"/>
</dbReference>
<dbReference type="CDD" id="cd00077">
    <property type="entry name" value="HDc"/>
    <property type="match status" value="1"/>
</dbReference>
<proteinExistence type="predicted"/>
<accession>A0A3P3U0V6</accession>
<protein>
    <submittedName>
        <fullName evidence="2">HD domain-containing protein</fullName>
    </submittedName>
</protein>
<organism evidence="2 3">
    <name type="scientific">Paenibacillus oralis</name>
    <dbReference type="NCBI Taxonomy" id="2490856"/>
    <lineage>
        <taxon>Bacteria</taxon>
        <taxon>Bacillati</taxon>
        <taxon>Bacillota</taxon>
        <taxon>Bacilli</taxon>
        <taxon>Bacillales</taxon>
        <taxon>Paenibacillaceae</taxon>
        <taxon>Paenibacillus</taxon>
    </lineage>
</organism>
<dbReference type="AlphaFoldDB" id="A0A3P3U0V6"/>
<dbReference type="PANTHER" id="PTHR43155:SF2">
    <property type="entry name" value="CYCLIC DI-GMP PHOSPHODIESTERASE PA4108"/>
    <property type="match status" value="1"/>
</dbReference>
<dbReference type="EMBL" id="RRCN01000001">
    <property type="protein sequence ID" value="RRJ63536.1"/>
    <property type="molecule type" value="Genomic_DNA"/>
</dbReference>
<dbReference type="Gene3D" id="1.10.3210.10">
    <property type="entry name" value="Hypothetical protein af1432"/>
    <property type="match status" value="1"/>
</dbReference>
<dbReference type="InterPro" id="IPR037522">
    <property type="entry name" value="HD_GYP_dom"/>
</dbReference>
<dbReference type="Pfam" id="PF13487">
    <property type="entry name" value="HD_5"/>
    <property type="match status" value="1"/>
</dbReference>
<dbReference type="OrthoDB" id="2516556at2"/>
<feature type="domain" description="HD-GYP" evidence="1">
    <location>
        <begin position="129"/>
        <end position="325"/>
    </location>
</feature>
<evidence type="ECO:0000313" key="3">
    <source>
        <dbReference type="Proteomes" id="UP000267017"/>
    </source>
</evidence>
<evidence type="ECO:0000313" key="2">
    <source>
        <dbReference type="EMBL" id="RRJ63536.1"/>
    </source>
</evidence>
<name>A0A3P3U0V6_9BACL</name>
<dbReference type="SMART" id="SM00471">
    <property type="entry name" value="HDc"/>
    <property type="match status" value="1"/>
</dbReference>
<dbReference type="Proteomes" id="UP000267017">
    <property type="component" value="Unassembled WGS sequence"/>
</dbReference>
<dbReference type="PROSITE" id="PS51832">
    <property type="entry name" value="HD_GYP"/>
    <property type="match status" value="1"/>
</dbReference>
<dbReference type="InterPro" id="IPR003607">
    <property type="entry name" value="HD/PDEase_dom"/>
</dbReference>
<keyword evidence="3" id="KW-1185">Reference proteome</keyword>
<reference evidence="2 3" key="1">
    <citation type="submission" date="2018-11" db="EMBL/GenBank/DDBJ databases">
        <title>Genome sequencing of Paenibacillus sp. KCOM 3021 (= ChDC PVNT-B20).</title>
        <authorList>
            <person name="Kook J.-K."/>
            <person name="Park S.-N."/>
            <person name="Lim Y.K."/>
        </authorList>
    </citation>
    <scope>NUCLEOTIDE SEQUENCE [LARGE SCALE GENOMIC DNA]</scope>
    <source>
        <strain evidence="2 3">KCOM 3021</strain>
    </source>
</reference>